<evidence type="ECO:0000256" key="2">
    <source>
        <dbReference type="SAM" id="Phobius"/>
    </source>
</evidence>
<evidence type="ECO:0000256" key="1">
    <source>
        <dbReference type="SAM" id="MobiDB-lite"/>
    </source>
</evidence>
<organism evidence="3 4">
    <name type="scientific">Streptomyces microflavus</name>
    <name type="common">Streptomyces lipmanii</name>
    <dbReference type="NCBI Taxonomy" id="1919"/>
    <lineage>
        <taxon>Bacteria</taxon>
        <taxon>Bacillati</taxon>
        <taxon>Actinomycetota</taxon>
        <taxon>Actinomycetes</taxon>
        <taxon>Kitasatosporales</taxon>
        <taxon>Streptomycetaceae</taxon>
        <taxon>Streptomyces</taxon>
    </lineage>
</organism>
<reference evidence="3 4" key="1">
    <citation type="submission" date="2020-01" db="EMBL/GenBank/DDBJ databases">
        <title>Insect and environment-associated Actinomycetes.</title>
        <authorList>
            <person name="Currrie C."/>
            <person name="Chevrette M."/>
            <person name="Carlson C."/>
            <person name="Stubbendieck R."/>
            <person name="Wendt-Pienkowski E."/>
        </authorList>
    </citation>
    <scope>NUCLEOTIDE SEQUENCE [LARGE SCALE GENOMIC DNA]</scope>
    <source>
        <strain evidence="3 4">SID14438</strain>
    </source>
</reference>
<proteinExistence type="predicted"/>
<protein>
    <submittedName>
        <fullName evidence="3">Uncharacterized protein</fullName>
    </submittedName>
</protein>
<keyword evidence="2" id="KW-0812">Transmembrane</keyword>
<dbReference type="Proteomes" id="UP000471648">
    <property type="component" value="Unassembled WGS sequence"/>
</dbReference>
<gene>
    <name evidence="3" type="ORF">G3I39_11090</name>
</gene>
<sequence length="253" mass="26840">MPEMISEPELIDEFGPQHSAEAVGGFDRKPTPGRRGGHGLLWGAAGALAASAVWATAVFAYGIGGDRKPDTHGYQVGGRSCSVMQMTTLTASVGKRAEAPSLVPGTIETPALDSVSCTMSLASPDAPAENDHGWSYRLHVGMSVELHKETDPLPEFDARKDSSVWGNDAERSELVPGLGDRAYLLVVDEQTSELRVVEGGAVIKLSISASMDYAAAEDGGEPPLDEPDPPAVEPYHADLITDMRDVMKKLRTA</sequence>
<keyword evidence="2" id="KW-0472">Membrane</keyword>
<accession>A0A6N9V427</accession>
<evidence type="ECO:0000313" key="4">
    <source>
        <dbReference type="Proteomes" id="UP000471648"/>
    </source>
</evidence>
<feature type="compositionally biased region" description="Acidic residues" evidence="1">
    <location>
        <begin position="218"/>
        <end position="228"/>
    </location>
</feature>
<keyword evidence="2" id="KW-1133">Transmembrane helix</keyword>
<name>A0A6N9V427_STRMI</name>
<dbReference type="EMBL" id="JAAGME010000428">
    <property type="protein sequence ID" value="NEB67590.1"/>
    <property type="molecule type" value="Genomic_DNA"/>
</dbReference>
<comment type="caution">
    <text evidence="3">The sequence shown here is derived from an EMBL/GenBank/DDBJ whole genome shotgun (WGS) entry which is preliminary data.</text>
</comment>
<feature type="region of interest" description="Disordered" evidence="1">
    <location>
        <begin position="214"/>
        <end position="233"/>
    </location>
</feature>
<dbReference type="AlphaFoldDB" id="A0A6N9V427"/>
<feature type="transmembrane region" description="Helical" evidence="2">
    <location>
        <begin position="40"/>
        <end position="63"/>
    </location>
</feature>
<evidence type="ECO:0000313" key="3">
    <source>
        <dbReference type="EMBL" id="NEB67590.1"/>
    </source>
</evidence>